<evidence type="ECO:0000256" key="7">
    <source>
        <dbReference type="SAM" id="Coils"/>
    </source>
</evidence>
<evidence type="ECO:0000313" key="10">
    <source>
        <dbReference type="EMBL" id="AXX93026.1"/>
    </source>
</evidence>
<accession>A0A2G1DHW0</accession>
<dbReference type="AlphaFoldDB" id="A0A2G1DHW0"/>
<evidence type="ECO:0000313" key="13">
    <source>
        <dbReference type="Proteomes" id="UP000262712"/>
    </source>
</evidence>
<protein>
    <submittedName>
        <fullName evidence="11">Peptidase M24</fullName>
    </submittedName>
    <submittedName>
        <fullName evidence="10">Zinc metallopeptidase, M23 family</fullName>
    </submittedName>
</protein>
<dbReference type="EMBL" id="NXFY01000009">
    <property type="protein sequence ID" value="PHO18083.1"/>
    <property type="molecule type" value="Genomic_DNA"/>
</dbReference>
<evidence type="ECO:0000313" key="12">
    <source>
        <dbReference type="Proteomes" id="UP000221222"/>
    </source>
</evidence>
<keyword evidence="6" id="KW-0482">Metalloprotease</keyword>
<dbReference type="Pfam" id="PF18059">
    <property type="entry name" value="Csd3_N"/>
    <property type="match status" value="1"/>
</dbReference>
<keyword evidence="7" id="KW-0175">Coiled coil</keyword>
<evidence type="ECO:0000256" key="5">
    <source>
        <dbReference type="ARBA" id="ARBA00022833"/>
    </source>
</evidence>
<dbReference type="Gene3D" id="3.10.450.350">
    <property type="match status" value="1"/>
</dbReference>
<proteinExistence type="predicted"/>
<dbReference type="RefSeq" id="WP_099342465.1">
    <property type="nucleotide sequence ID" value="NZ_CP032098.1"/>
</dbReference>
<keyword evidence="3" id="KW-0479">Metal-binding</keyword>
<dbReference type="GO" id="GO:0006508">
    <property type="term" value="P:proteolysis"/>
    <property type="evidence" value="ECO:0007669"/>
    <property type="project" value="UniProtKB-KW"/>
</dbReference>
<keyword evidence="4" id="KW-0378">Hydrolase</keyword>
<dbReference type="GO" id="GO:0046872">
    <property type="term" value="F:metal ion binding"/>
    <property type="evidence" value="ECO:0007669"/>
    <property type="project" value="UniProtKB-KW"/>
</dbReference>
<organism evidence="11 12">
    <name type="scientific">Malaciobacter molluscorum LMG 25693</name>
    <dbReference type="NCBI Taxonomy" id="870501"/>
    <lineage>
        <taxon>Bacteria</taxon>
        <taxon>Pseudomonadati</taxon>
        <taxon>Campylobacterota</taxon>
        <taxon>Epsilonproteobacteria</taxon>
        <taxon>Campylobacterales</taxon>
        <taxon>Arcobacteraceae</taxon>
        <taxon>Malaciobacter</taxon>
    </lineage>
</organism>
<sequence>MKIIFTLIIFLTSVFGLQVQELNWPKGDSFLTFLNKYNISNKLYFDLEKEDKELCSEIGAGTEFQLLLNDDGTLRQVLIPVSEEMQLHVYEDKKGEYKFEAIPIVYQEIDETIAIEIKRSPFQDILDATKNIDLANEVMRIYGKSINFRHIQKGDFVALRYTQKIRMGKYFGTPDVSAALVEVNGRKNFRLKNIHNDKYYDEKGKGYSRIYLFSMPVRYTRISSPFTTRRWHPVLKRYRAHLGTDLAAPRGRKIHAAADGRIIFRGRKGGYGNVIIIDHGNGYRTLYAHQNRFKSGLHVGSRVKKGQLIGYVGSTGLSSGPHLHLGLYKNGRAINPMKVFKRGKELILSGKQKATFIANTKAYINELENIIKDANRNLPTKLARKESFSTLQKN</sequence>
<dbReference type="SUPFAM" id="SSF51261">
    <property type="entry name" value="Duplicated hybrid motif"/>
    <property type="match status" value="1"/>
</dbReference>
<dbReference type="Pfam" id="PF01551">
    <property type="entry name" value="Peptidase_M23"/>
    <property type="match status" value="1"/>
</dbReference>
<dbReference type="PANTHER" id="PTHR21666">
    <property type="entry name" value="PEPTIDASE-RELATED"/>
    <property type="match status" value="1"/>
</dbReference>
<dbReference type="InterPro" id="IPR050570">
    <property type="entry name" value="Cell_wall_metabolism_enzyme"/>
</dbReference>
<dbReference type="GO" id="GO:0004222">
    <property type="term" value="F:metalloendopeptidase activity"/>
    <property type="evidence" value="ECO:0007669"/>
    <property type="project" value="TreeGrafter"/>
</dbReference>
<feature type="domain" description="Csd3 N-terminal" evidence="9">
    <location>
        <begin position="22"/>
        <end position="104"/>
    </location>
</feature>
<gene>
    <name evidence="10" type="ORF">AMOL_2072</name>
    <name evidence="11" type="ORF">CPU12_07395</name>
</gene>
<dbReference type="InterPro" id="IPR016047">
    <property type="entry name" value="M23ase_b-sheet_dom"/>
</dbReference>
<dbReference type="Proteomes" id="UP000221222">
    <property type="component" value="Unassembled WGS sequence"/>
</dbReference>
<keyword evidence="5" id="KW-0862">Zinc</keyword>
<evidence type="ECO:0000256" key="3">
    <source>
        <dbReference type="ARBA" id="ARBA00022723"/>
    </source>
</evidence>
<dbReference type="Proteomes" id="UP000262712">
    <property type="component" value="Chromosome"/>
</dbReference>
<keyword evidence="12" id="KW-1185">Reference proteome</keyword>
<name>A0A2G1DHW0_9BACT</name>
<evidence type="ECO:0000256" key="4">
    <source>
        <dbReference type="ARBA" id="ARBA00022801"/>
    </source>
</evidence>
<dbReference type="InterPro" id="IPR011055">
    <property type="entry name" value="Dup_hybrid_motif"/>
</dbReference>
<evidence type="ECO:0000313" key="11">
    <source>
        <dbReference type="EMBL" id="PHO18083.1"/>
    </source>
</evidence>
<dbReference type="CDD" id="cd12797">
    <property type="entry name" value="M23_peptidase"/>
    <property type="match status" value="1"/>
</dbReference>
<evidence type="ECO:0000256" key="2">
    <source>
        <dbReference type="ARBA" id="ARBA00022670"/>
    </source>
</evidence>
<dbReference type="InterPro" id="IPR040653">
    <property type="entry name" value="Csd3_N"/>
</dbReference>
<feature type="coiled-coil region" evidence="7">
    <location>
        <begin position="357"/>
        <end position="384"/>
    </location>
</feature>
<dbReference type="Gene3D" id="2.70.70.10">
    <property type="entry name" value="Glucose Permease (Domain IIA)"/>
    <property type="match status" value="1"/>
</dbReference>
<feature type="domain" description="M23ase beta-sheet core" evidence="8">
    <location>
        <begin position="240"/>
        <end position="336"/>
    </location>
</feature>
<evidence type="ECO:0000259" key="9">
    <source>
        <dbReference type="Pfam" id="PF18059"/>
    </source>
</evidence>
<evidence type="ECO:0000259" key="8">
    <source>
        <dbReference type="Pfam" id="PF01551"/>
    </source>
</evidence>
<evidence type="ECO:0000256" key="1">
    <source>
        <dbReference type="ARBA" id="ARBA00001947"/>
    </source>
</evidence>
<dbReference type="PANTHER" id="PTHR21666:SF288">
    <property type="entry name" value="CELL DIVISION PROTEIN YTFB"/>
    <property type="match status" value="1"/>
</dbReference>
<dbReference type="EMBL" id="CP032098">
    <property type="protein sequence ID" value="AXX93026.1"/>
    <property type="molecule type" value="Genomic_DNA"/>
</dbReference>
<reference evidence="10 13" key="2">
    <citation type="submission" date="2018-08" db="EMBL/GenBank/DDBJ databases">
        <title>Complete genome of the Arcobacter molluscorum type strain LMG 25693.</title>
        <authorList>
            <person name="Miller W.G."/>
            <person name="Yee E."/>
            <person name="Bono J.L."/>
        </authorList>
    </citation>
    <scope>NUCLEOTIDE SEQUENCE [LARGE SCALE GENOMIC DNA]</scope>
    <source>
        <strain evidence="10 13">CECT 7696</strain>
    </source>
</reference>
<dbReference type="KEGG" id="amol:AMOL_2072"/>
<reference evidence="11 12" key="1">
    <citation type="submission" date="2017-09" db="EMBL/GenBank/DDBJ databases">
        <title>Arcobacter canalis sp. nov., a new species isolated from a water canal contaminated with urban sewage.</title>
        <authorList>
            <person name="Perez-Cataluna A."/>
            <person name="Salas-Masso N."/>
            <person name="Figueras M.J."/>
        </authorList>
    </citation>
    <scope>NUCLEOTIDE SEQUENCE [LARGE SCALE GENOMIC DNA]</scope>
    <source>
        <strain evidence="11 12">F98-3</strain>
    </source>
</reference>
<evidence type="ECO:0000256" key="6">
    <source>
        <dbReference type="ARBA" id="ARBA00023049"/>
    </source>
</evidence>
<comment type="cofactor">
    <cofactor evidence="1">
        <name>Zn(2+)</name>
        <dbReference type="ChEBI" id="CHEBI:29105"/>
    </cofactor>
</comment>
<keyword evidence="2" id="KW-0645">Protease</keyword>